<dbReference type="EMBL" id="CP104311">
    <property type="protein sequence ID" value="WWF02223.1"/>
    <property type="molecule type" value="Genomic_DNA"/>
</dbReference>
<reference evidence="1 2" key="1">
    <citation type="submission" date="2022-09" db="EMBL/GenBank/DDBJ databases">
        <authorList>
            <person name="Giprobiosintez L."/>
        </authorList>
    </citation>
    <scope>NUCLEOTIDE SEQUENCE [LARGE SCALE GENOMIC DNA]</scope>
    <source>
        <strain evidence="2">VKPM-B-12549 (GBS-15)</strain>
    </source>
</reference>
<dbReference type="RefSeq" id="WP_232470677.1">
    <property type="nucleotide sequence ID" value="NZ_CP104311.1"/>
</dbReference>
<keyword evidence="2" id="KW-1185">Reference proteome</keyword>
<sequence length="73" mass="7864">MEGAVLGFGVEPAERFESLAGDPDQAAFRVFEMVDLVAEAQRRMASRRLTLVGVEIEIVDPGGIGFLGAERGR</sequence>
<dbReference type="Proteomes" id="UP001359308">
    <property type="component" value="Chromosome"/>
</dbReference>
<accession>A0ABZ2F7H8</accession>
<evidence type="ECO:0000313" key="2">
    <source>
        <dbReference type="Proteomes" id="UP001359308"/>
    </source>
</evidence>
<proteinExistence type="predicted"/>
<name>A0ABZ2F7H8_METCP</name>
<evidence type="ECO:0000313" key="1">
    <source>
        <dbReference type="EMBL" id="WWF02223.1"/>
    </source>
</evidence>
<gene>
    <name evidence="1" type="ORF">N4J17_00930</name>
</gene>
<protein>
    <submittedName>
        <fullName evidence="1">Uncharacterized protein</fullName>
    </submittedName>
</protein>
<organism evidence="1 2">
    <name type="scientific">Methylococcus capsulatus</name>
    <dbReference type="NCBI Taxonomy" id="414"/>
    <lineage>
        <taxon>Bacteria</taxon>
        <taxon>Pseudomonadati</taxon>
        <taxon>Pseudomonadota</taxon>
        <taxon>Gammaproteobacteria</taxon>
        <taxon>Methylococcales</taxon>
        <taxon>Methylococcaceae</taxon>
        <taxon>Methylococcus</taxon>
    </lineage>
</organism>